<name>A0A7J8N094_9ROSI</name>
<dbReference type="InterPro" id="IPR036397">
    <property type="entry name" value="RNaseH_sf"/>
</dbReference>
<protein>
    <recommendedName>
        <fullName evidence="1">RNase H type-1 domain-containing protein</fullName>
    </recommendedName>
</protein>
<evidence type="ECO:0000259" key="1">
    <source>
        <dbReference type="Pfam" id="PF13456"/>
    </source>
</evidence>
<dbReference type="Proteomes" id="UP000593572">
    <property type="component" value="Unassembled WGS sequence"/>
</dbReference>
<dbReference type="SUPFAM" id="SSF53098">
    <property type="entry name" value="Ribonuclease H-like"/>
    <property type="match status" value="1"/>
</dbReference>
<keyword evidence="3" id="KW-1185">Reference proteome</keyword>
<evidence type="ECO:0000313" key="3">
    <source>
        <dbReference type="Proteomes" id="UP000593572"/>
    </source>
</evidence>
<dbReference type="CDD" id="cd06222">
    <property type="entry name" value="RNase_H_like"/>
    <property type="match status" value="1"/>
</dbReference>
<sequence length="200" mass="22906">MFWGKEDDTRVVWEQARTLGDDFRIHNLSHAPMNPRPFKSHRWTKPPNAAIKINVDATVFDSVVGIGIIARDHDGFVLGGCAIFLDDKMDIEWAEAEALRESIMWASNNSVTRDVFEIDCASLVNRFKSQWEDISIFGFQLKEIFGLLEPFIDVNIEWVAHSSNRVVDSLCKLTIYKRYTFPFNMEYSSDIHGLVLADAC</sequence>
<dbReference type="Gene3D" id="3.30.420.10">
    <property type="entry name" value="Ribonuclease H-like superfamily/Ribonuclease H"/>
    <property type="match status" value="1"/>
</dbReference>
<dbReference type="GO" id="GO:0003676">
    <property type="term" value="F:nucleic acid binding"/>
    <property type="evidence" value="ECO:0007669"/>
    <property type="project" value="InterPro"/>
</dbReference>
<reference evidence="2 3" key="1">
    <citation type="journal article" date="2019" name="Genome Biol. Evol.">
        <title>Insights into the evolution of the New World diploid cottons (Gossypium, subgenus Houzingenia) based on genome sequencing.</title>
        <authorList>
            <person name="Grover C.E."/>
            <person name="Arick M.A. 2nd"/>
            <person name="Thrash A."/>
            <person name="Conover J.L."/>
            <person name="Sanders W.S."/>
            <person name="Peterson D.G."/>
            <person name="Frelichowski J.E."/>
            <person name="Scheffler J.A."/>
            <person name="Scheffler B.E."/>
            <person name="Wendel J.F."/>
        </authorList>
    </citation>
    <scope>NUCLEOTIDE SEQUENCE [LARGE SCALE GENOMIC DNA]</scope>
    <source>
        <strain evidence="2">157</strain>
        <tissue evidence="2">Leaf</tissue>
    </source>
</reference>
<feature type="domain" description="RNase H type-1" evidence="1">
    <location>
        <begin position="55"/>
        <end position="172"/>
    </location>
</feature>
<dbReference type="InterPro" id="IPR002156">
    <property type="entry name" value="RNaseH_domain"/>
</dbReference>
<proteinExistence type="predicted"/>
<dbReference type="Pfam" id="PF13456">
    <property type="entry name" value="RVT_3"/>
    <property type="match status" value="1"/>
</dbReference>
<dbReference type="EMBL" id="JABEZX010000011">
    <property type="protein sequence ID" value="MBA0570417.1"/>
    <property type="molecule type" value="Genomic_DNA"/>
</dbReference>
<dbReference type="PANTHER" id="PTHR47074">
    <property type="entry name" value="BNAC02G40300D PROTEIN"/>
    <property type="match status" value="1"/>
</dbReference>
<dbReference type="GO" id="GO:0004523">
    <property type="term" value="F:RNA-DNA hybrid ribonuclease activity"/>
    <property type="evidence" value="ECO:0007669"/>
    <property type="project" value="InterPro"/>
</dbReference>
<gene>
    <name evidence="2" type="ORF">Golob_004078</name>
</gene>
<dbReference type="InterPro" id="IPR044730">
    <property type="entry name" value="RNase_H-like_dom_plant"/>
</dbReference>
<dbReference type="InterPro" id="IPR052929">
    <property type="entry name" value="RNase_H-like_EbsB-rel"/>
</dbReference>
<organism evidence="2 3">
    <name type="scientific">Gossypium lobatum</name>
    <dbReference type="NCBI Taxonomy" id="34289"/>
    <lineage>
        <taxon>Eukaryota</taxon>
        <taxon>Viridiplantae</taxon>
        <taxon>Streptophyta</taxon>
        <taxon>Embryophyta</taxon>
        <taxon>Tracheophyta</taxon>
        <taxon>Spermatophyta</taxon>
        <taxon>Magnoliopsida</taxon>
        <taxon>eudicotyledons</taxon>
        <taxon>Gunneridae</taxon>
        <taxon>Pentapetalae</taxon>
        <taxon>rosids</taxon>
        <taxon>malvids</taxon>
        <taxon>Malvales</taxon>
        <taxon>Malvaceae</taxon>
        <taxon>Malvoideae</taxon>
        <taxon>Gossypium</taxon>
    </lineage>
</organism>
<dbReference type="AlphaFoldDB" id="A0A7J8N094"/>
<comment type="caution">
    <text evidence="2">The sequence shown here is derived from an EMBL/GenBank/DDBJ whole genome shotgun (WGS) entry which is preliminary data.</text>
</comment>
<accession>A0A7J8N094</accession>
<dbReference type="InterPro" id="IPR012337">
    <property type="entry name" value="RNaseH-like_sf"/>
</dbReference>
<evidence type="ECO:0000313" key="2">
    <source>
        <dbReference type="EMBL" id="MBA0570417.1"/>
    </source>
</evidence>
<dbReference type="PANTHER" id="PTHR47074:SF48">
    <property type="entry name" value="POLYNUCLEOTIDYL TRANSFERASE, RIBONUCLEASE H-LIKE SUPERFAMILY PROTEIN"/>
    <property type="match status" value="1"/>
</dbReference>